<proteinExistence type="predicted"/>
<feature type="region of interest" description="Disordered" evidence="1">
    <location>
        <begin position="239"/>
        <end position="269"/>
    </location>
</feature>
<evidence type="ECO:0000313" key="3">
    <source>
        <dbReference type="Proteomes" id="UP000184330"/>
    </source>
</evidence>
<evidence type="ECO:0000256" key="1">
    <source>
        <dbReference type="SAM" id="MobiDB-lite"/>
    </source>
</evidence>
<feature type="compositionally biased region" description="Low complexity" evidence="1">
    <location>
        <begin position="1"/>
        <end position="20"/>
    </location>
</feature>
<gene>
    <name evidence="2" type="ORF">PAC_12561</name>
</gene>
<dbReference type="Proteomes" id="UP000184330">
    <property type="component" value="Unassembled WGS sequence"/>
</dbReference>
<dbReference type="OrthoDB" id="10597035at2759"/>
<accession>A0A1L7XC97</accession>
<organism evidence="2 3">
    <name type="scientific">Phialocephala subalpina</name>
    <dbReference type="NCBI Taxonomy" id="576137"/>
    <lineage>
        <taxon>Eukaryota</taxon>
        <taxon>Fungi</taxon>
        <taxon>Dikarya</taxon>
        <taxon>Ascomycota</taxon>
        <taxon>Pezizomycotina</taxon>
        <taxon>Leotiomycetes</taxon>
        <taxon>Helotiales</taxon>
        <taxon>Mollisiaceae</taxon>
        <taxon>Phialocephala</taxon>
        <taxon>Phialocephala fortinii species complex</taxon>
    </lineage>
</organism>
<name>A0A1L7XC97_9HELO</name>
<reference evidence="2 3" key="1">
    <citation type="submission" date="2016-03" db="EMBL/GenBank/DDBJ databases">
        <authorList>
            <person name="Ploux O."/>
        </authorList>
    </citation>
    <scope>NUCLEOTIDE SEQUENCE [LARGE SCALE GENOMIC DNA]</scope>
    <source>
        <strain evidence="2 3">UAMH 11012</strain>
    </source>
</reference>
<dbReference type="AlphaFoldDB" id="A0A1L7XC97"/>
<keyword evidence="3" id="KW-1185">Reference proteome</keyword>
<dbReference type="EMBL" id="FJOG01000021">
    <property type="protein sequence ID" value="CZR62664.1"/>
    <property type="molecule type" value="Genomic_DNA"/>
</dbReference>
<evidence type="ECO:0000313" key="2">
    <source>
        <dbReference type="EMBL" id="CZR62664.1"/>
    </source>
</evidence>
<sequence length="269" mass="30658">MTQHDTSQSIQATQASSNTTHRTAQRPGSSIFEVDKKHPFLYYTTVEFREYKSLQDHSTQFGNYPVPSLPMVRQILQAGADPNEHLQDSAQTVWEGMLANLAATTKSWDLPAEQAGIVLHHWISITKEFIQHDADPRFNRNSEVGSYIREAFGPLLPEKAKQLEQMLKNSQRKLSGLKRFFIPPKKQPQLSFEDITPLSTLKRFEAMRFSSSSFTEWMQRPKLPSGDDVEEELRLGRMEFLRKKRKSPPSSNNLRQGNKRIGPADGATG</sequence>
<feature type="region of interest" description="Disordered" evidence="1">
    <location>
        <begin position="1"/>
        <end position="30"/>
    </location>
</feature>
<protein>
    <submittedName>
        <fullName evidence="2">Uncharacterized protein</fullName>
    </submittedName>
</protein>